<comment type="subcellular location">
    <subcellularLocation>
        <location evidence="1">Periplasm</location>
    </subcellularLocation>
</comment>
<dbReference type="PROSITE" id="PS51257">
    <property type="entry name" value="PROKAR_LIPOPROTEIN"/>
    <property type="match status" value="1"/>
</dbReference>
<name>A0ABP4G2W0_9MICO</name>
<proteinExistence type="inferred from homology"/>
<dbReference type="PANTHER" id="PTHR30024:SF47">
    <property type="entry name" value="TAURINE-BINDING PERIPLASMIC PROTEIN"/>
    <property type="match status" value="1"/>
</dbReference>
<dbReference type="PANTHER" id="PTHR30024">
    <property type="entry name" value="ALIPHATIC SULFONATES-BINDING PROTEIN-RELATED"/>
    <property type="match status" value="1"/>
</dbReference>
<organism evidence="6 7">
    <name type="scientific">Rhodoglobus aureus</name>
    <dbReference type="NCBI Taxonomy" id="191497"/>
    <lineage>
        <taxon>Bacteria</taxon>
        <taxon>Bacillati</taxon>
        <taxon>Actinomycetota</taxon>
        <taxon>Actinomycetes</taxon>
        <taxon>Micrococcales</taxon>
        <taxon>Microbacteriaceae</taxon>
        <taxon>Rhodoglobus</taxon>
    </lineage>
</organism>
<evidence type="ECO:0000256" key="2">
    <source>
        <dbReference type="ARBA" id="ARBA00010742"/>
    </source>
</evidence>
<dbReference type="Pfam" id="PF09084">
    <property type="entry name" value="NMT1"/>
    <property type="match status" value="1"/>
</dbReference>
<evidence type="ECO:0000256" key="3">
    <source>
        <dbReference type="ARBA" id="ARBA00022729"/>
    </source>
</evidence>
<evidence type="ECO:0000256" key="4">
    <source>
        <dbReference type="SAM" id="SignalP"/>
    </source>
</evidence>
<comment type="similarity">
    <text evidence="2">Belongs to the bacterial solute-binding protein SsuA/TauA family.</text>
</comment>
<accession>A0ABP4G2W0</accession>
<evidence type="ECO:0000313" key="6">
    <source>
        <dbReference type="EMBL" id="GAA1211728.1"/>
    </source>
</evidence>
<dbReference type="Gene3D" id="3.40.190.10">
    <property type="entry name" value="Periplasmic binding protein-like II"/>
    <property type="match status" value="2"/>
</dbReference>
<dbReference type="EMBL" id="BAAAKW010000017">
    <property type="protein sequence ID" value="GAA1211728.1"/>
    <property type="molecule type" value="Genomic_DNA"/>
</dbReference>
<comment type="caution">
    <text evidence="6">The sequence shown here is derived from an EMBL/GenBank/DDBJ whole genome shotgun (WGS) entry which is preliminary data.</text>
</comment>
<evidence type="ECO:0000256" key="1">
    <source>
        <dbReference type="ARBA" id="ARBA00004418"/>
    </source>
</evidence>
<dbReference type="SUPFAM" id="SSF53850">
    <property type="entry name" value="Periplasmic binding protein-like II"/>
    <property type="match status" value="1"/>
</dbReference>
<feature type="signal peptide" evidence="4">
    <location>
        <begin position="1"/>
        <end position="18"/>
    </location>
</feature>
<dbReference type="RefSeq" id="WP_343923512.1">
    <property type="nucleotide sequence ID" value="NZ_BAAAKW010000017.1"/>
</dbReference>
<keyword evidence="7" id="KW-1185">Reference proteome</keyword>
<protein>
    <submittedName>
        <fullName evidence="6">Aliphatic sulfonate ABC transporter substrate-binding protein</fullName>
    </submittedName>
</protein>
<gene>
    <name evidence="6" type="ORF">GCM10009655_08650</name>
</gene>
<sequence length="320" mass="33270">MKKSLMAGFAAASVLALAACSSGNVDDGASAPSAGEPTAITVGVIPIVDTAPLWLGVEKGFFSDEGLDVTVQPTTGGAASVPGVVGGSYDFAFGNYVSGMVANDQGLALKYVANGNTTAGDPDFGAVIVPADSDIQTPADLSGKIVAVNNLQNIGDTTIRTVVDDDGGDSSTIKFVEVSFPDAEAAVANEQVDAAWILAPFLNSAVANGARVITYNFSDFNPNLDVAGYFTTLDTFENKPELVAAFATAMNKSLEYSDNNPDEVKQIVTTYTKMTMEQLDAMVLPKFNVDFNREAMEKLGAAAFGYGTLSAEPNLDELLP</sequence>
<feature type="chain" id="PRO_5046257293" evidence="4">
    <location>
        <begin position="19"/>
        <end position="320"/>
    </location>
</feature>
<evidence type="ECO:0000313" key="7">
    <source>
        <dbReference type="Proteomes" id="UP001500943"/>
    </source>
</evidence>
<evidence type="ECO:0000259" key="5">
    <source>
        <dbReference type="Pfam" id="PF09084"/>
    </source>
</evidence>
<reference evidence="7" key="1">
    <citation type="journal article" date="2019" name="Int. J. Syst. Evol. Microbiol.">
        <title>The Global Catalogue of Microorganisms (GCM) 10K type strain sequencing project: providing services to taxonomists for standard genome sequencing and annotation.</title>
        <authorList>
            <consortium name="The Broad Institute Genomics Platform"/>
            <consortium name="The Broad Institute Genome Sequencing Center for Infectious Disease"/>
            <person name="Wu L."/>
            <person name="Ma J."/>
        </authorList>
    </citation>
    <scope>NUCLEOTIDE SEQUENCE [LARGE SCALE GENOMIC DNA]</scope>
    <source>
        <strain evidence="7">JCM 12762</strain>
    </source>
</reference>
<dbReference type="InterPro" id="IPR015168">
    <property type="entry name" value="SsuA/THI5"/>
</dbReference>
<keyword evidence="3 4" id="KW-0732">Signal</keyword>
<dbReference type="Proteomes" id="UP001500943">
    <property type="component" value="Unassembled WGS sequence"/>
</dbReference>
<feature type="domain" description="SsuA/THI5-like" evidence="5">
    <location>
        <begin position="50"/>
        <end position="263"/>
    </location>
</feature>